<feature type="region of interest" description="Disordered" evidence="1">
    <location>
        <begin position="1"/>
        <end position="57"/>
    </location>
</feature>
<dbReference type="SUPFAM" id="SSF53474">
    <property type="entry name" value="alpha/beta-Hydrolases"/>
    <property type="match status" value="1"/>
</dbReference>
<dbReference type="PANTHER" id="PTHR23024">
    <property type="entry name" value="ARYLACETAMIDE DEACETYLASE"/>
    <property type="match status" value="1"/>
</dbReference>
<evidence type="ECO:0000256" key="1">
    <source>
        <dbReference type="SAM" id="MobiDB-lite"/>
    </source>
</evidence>
<evidence type="ECO:0000259" key="2">
    <source>
        <dbReference type="Pfam" id="PF07859"/>
    </source>
</evidence>
<dbReference type="InterPro" id="IPR050466">
    <property type="entry name" value="Carboxylest/Gibb_receptor"/>
</dbReference>
<dbReference type="ESTHER" id="9arae-a0a1d1yy04">
    <property type="family name" value="Plant_carboxylesterase"/>
</dbReference>
<proteinExistence type="predicted"/>
<feature type="domain" description="Alpha/beta hydrolase fold-3" evidence="2">
    <location>
        <begin position="145"/>
        <end position="377"/>
    </location>
</feature>
<dbReference type="PANTHER" id="PTHR23024:SF135">
    <property type="entry name" value="CELL DEATH ASSOCIATED PROTEIN"/>
    <property type="match status" value="1"/>
</dbReference>
<feature type="non-terminal residue" evidence="3">
    <location>
        <position position="1"/>
    </location>
</feature>
<dbReference type="Gene3D" id="3.40.50.1820">
    <property type="entry name" value="alpha/beta hydrolase"/>
    <property type="match status" value="1"/>
</dbReference>
<dbReference type="EMBL" id="GDJX01008421">
    <property type="protein sequence ID" value="JAT59515.1"/>
    <property type="molecule type" value="Transcribed_RNA"/>
</dbReference>
<dbReference type="GO" id="GO:0016787">
    <property type="term" value="F:hydrolase activity"/>
    <property type="evidence" value="ECO:0007669"/>
    <property type="project" value="InterPro"/>
</dbReference>
<protein>
    <submittedName>
        <fullName evidence="3">Putative carboxylesterase 17</fullName>
    </submittedName>
</protein>
<evidence type="ECO:0000313" key="3">
    <source>
        <dbReference type="EMBL" id="JAT59515.1"/>
    </source>
</evidence>
<dbReference type="Pfam" id="PF07859">
    <property type="entry name" value="Abhydrolase_3"/>
    <property type="match status" value="1"/>
</dbReference>
<dbReference type="AlphaFoldDB" id="A0A1D1YY04"/>
<reference evidence="3" key="1">
    <citation type="submission" date="2015-07" db="EMBL/GenBank/DDBJ databases">
        <title>Transcriptome Assembly of Anthurium amnicola.</title>
        <authorList>
            <person name="Suzuki J."/>
        </authorList>
    </citation>
    <scope>NUCLEOTIDE SEQUENCE</scope>
</reference>
<name>A0A1D1YY04_9ARAE</name>
<dbReference type="InterPro" id="IPR013094">
    <property type="entry name" value="AB_hydrolase_3"/>
</dbReference>
<sequence length="407" mass="44220">GVANPSRPPPSSTPASSRTSPQRGRATMPDVTAPPASAATAATPTGEDDNNLVKEEEEEKRVVEEISGWLRVYSDGSVDRTWTGDPELQYLVSPYHPSPSASAADAISLHDVSVHDGHLPLRIYLPITFTGAGGDGQRRQRSPVLLHFHGGGFCITRPSWYLYYQFYARLARETGAAVVSVYTRPAPEHRLPAAVDDCFAGLLWLRSLANAGEDDLLHPAFASLRRHADFSRVFLIGDSSGGNLVHQVAARAGVEEDVFWEPLRVAGGVPIHPGFVRSSRSASEMDRGLETPFLTLDMLDKFLALALPPGCSKDHPITCPMGAAAPPMGELRMPPLLLVVAERDLIRDTEMEYCEAMRAAGKEVELVENPRVGHSFYLNKIAVDTDPDAGEQTAALIDAIKDFVDRH</sequence>
<feature type="compositionally biased region" description="Pro residues" evidence="1">
    <location>
        <begin position="1"/>
        <end position="12"/>
    </location>
</feature>
<gene>
    <name evidence="3" type="primary">CXE17_1</name>
    <name evidence="3" type="ORF">g.79920</name>
</gene>
<feature type="compositionally biased region" description="Low complexity" evidence="1">
    <location>
        <begin position="33"/>
        <end position="45"/>
    </location>
</feature>
<accession>A0A1D1YY04</accession>
<organism evidence="3">
    <name type="scientific">Anthurium amnicola</name>
    <dbReference type="NCBI Taxonomy" id="1678845"/>
    <lineage>
        <taxon>Eukaryota</taxon>
        <taxon>Viridiplantae</taxon>
        <taxon>Streptophyta</taxon>
        <taxon>Embryophyta</taxon>
        <taxon>Tracheophyta</taxon>
        <taxon>Spermatophyta</taxon>
        <taxon>Magnoliopsida</taxon>
        <taxon>Liliopsida</taxon>
        <taxon>Araceae</taxon>
        <taxon>Pothoideae</taxon>
        <taxon>Potheae</taxon>
        <taxon>Anthurium</taxon>
    </lineage>
</organism>
<dbReference type="InterPro" id="IPR029058">
    <property type="entry name" value="AB_hydrolase_fold"/>
</dbReference>